<dbReference type="PANTHER" id="PTHR47739">
    <property type="entry name" value="TRNA1(VAL) (ADENINE(37)-N6)-METHYLTRANSFERASE"/>
    <property type="match status" value="1"/>
</dbReference>
<keyword evidence="5" id="KW-1185">Reference proteome</keyword>
<evidence type="ECO:0000259" key="3">
    <source>
        <dbReference type="Pfam" id="PF05175"/>
    </source>
</evidence>
<proteinExistence type="predicted"/>
<evidence type="ECO:0000313" key="4">
    <source>
        <dbReference type="EMBL" id="TGY94792.1"/>
    </source>
</evidence>
<dbReference type="InterPro" id="IPR029063">
    <property type="entry name" value="SAM-dependent_MTases_sf"/>
</dbReference>
<keyword evidence="4" id="KW-0808">Transferase</keyword>
<evidence type="ECO:0000313" key="5">
    <source>
        <dbReference type="Proteomes" id="UP000305451"/>
    </source>
</evidence>
<accession>A0A4S2HGQ8</accession>
<dbReference type="OrthoDB" id="5489421at2"/>
<dbReference type="GO" id="GO:0032259">
    <property type="term" value="P:methylation"/>
    <property type="evidence" value="ECO:0007669"/>
    <property type="project" value="UniProtKB-KW"/>
</dbReference>
<name>A0A4S2HGQ8_9PROT</name>
<sequence length="249" mass="26374">MTPQEAVTRDGFLGGRLTLWQSAQGYRAGIDAALLAASLELDAGGRVVEFGCGPGAALLSAALRYPQASFTGLERDPEAAALAARNIEDNALAARVQVIETDALSYRAEEGGADAVFFNPPFFEDASSLRAPKENKRAAWMNDTTLADWVRAGASLLAPRGSLTLIHRADALDLALAACRVAHLGSIVVLPVHTHANRAAKRILVRAVKAGRAPLQLRPGFVLHDDGPGQYTELADRVLRGTSGLAMTR</sequence>
<protein>
    <submittedName>
        <fullName evidence="4">Methyltransferase domain-containing protein</fullName>
    </submittedName>
</protein>
<keyword evidence="2" id="KW-0949">S-adenosyl-L-methionine</keyword>
<dbReference type="Proteomes" id="UP000305451">
    <property type="component" value="Unassembled WGS sequence"/>
</dbReference>
<feature type="domain" description="Methyltransferase small" evidence="3">
    <location>
        <begin position="32"/>
        <end position="127"/>
    </location>
</feature>
<dbReference type="SUPFAM" id="SSF53335">
    <property type="entry name" value="S-adenosyl-L-methionine-dependent methyltransferases"/>
    <property type="match status" value="1"/>
</dbReference>
<dbReference type="InterPro" id="IPR007848">
    <property type="entry name" value="Small_mtfrase_dom"/>
</dbReference>
<dbReference type="CDD" id="cd02440">
    <property type="entry name" value="AdoMet_MTases"/>
    <property type="match status" value="1"/>
</dbReference>
<keyword evidence="1 4" id="KW-0489">Methyltransferase</keyword>
<dbReference type="EMBL" id="SRXV01000001">
    <property type="protein sequence ID" value="TGY94792.1"/>
    <property type="molecule type" value="Genomic_DNA"/>
</dbReference>
<comment type="caution">
    <text evidence="4">The sequence shown here is derived from an EMBL/GenBank/DDBJ whole genome shotgun (WGS) entry which is preliminary data.</text>
</comment>
<evidence type="ECO:0000256" key="1">
    <source>
        <dbReference type="ARBA" id="ARBA00022603"/>
    </source>
</evidence>
<dbReference type="Pfam" id="PF05175">
    <property type="entry name" value="MTS"/>
    <property type="match status" value="1"/>
</dbReference>
<dbReference type="PANTHER" id="PTHR47739:SF1">
    <property type="entry name" value="TRNA1(VAL) (ADENINE(37)-N6)-METHYLTRANSFERASE"/>
    <property type="match status" value="1"/>
</dbReference>
<dbReference type="InterPro" id="IPR050210">
    <property type="entry name" value="tRNA_Adenine-N(6)_MTase"/>
</dbReference>
<reference evidence="4 5" key="1">
    <citation type="journal article" date="2013" name="Int. J. Syst. Evol. Microbiol.">
        <title>Marinicauda pacifica gen. nov., sp. nov., a prosthecate alphaproteobacterium of the family Hyphomonadaceae isolated from deep seawater.</title>
        <authorList>
            <person name="Zhang X.Y."/>
            <person name="Li G.W."/>
            <person name="Wang C.S."/>
            <person name="Zhang Y.J."/>
            <person name="Xu X.W."/>
            <person name="Li H."/>
            <person name="Liu A."/>
            <person name="Liu C."/>
            <person name="Xie B.B."/>
            <person name="Qin Q.L."/>
            <person name="Xu Z."/>
            <person name="Chen X.L."/>
            <person name="Zhou B.C."/>
            <person name="Zhang Y.Z."/>
        </authorList>
    </citation>
    <scope>NUCLEOTIDE SEQUENCE [LARGE SCALE GENOMIC DNA]</scope>
    <source>
        <strain evidence="4 5">P-1 km-3</strain>
    </source>
</reference>
<dbReference type="RefSeq" id="WP_135943988.1">
    <property type="nucleotide sequence ID" value="NZ_BMEI01000001.1"/>
</dbReference>
<dbReference type="Gene3D" id="3.40.50.150">
    <property type="entry name" value="Vaccinia Virus protein VP39"/>
    <property type="match status" value="1"/>
</dbReference>
<evidence type="ECO:0000256" key="2">
    <source>
        <dbReference type="ARBA" id="ARBA00022691"/>
    </source>
</evidence>
<organism evidence="4 5">
    <name type="scientific">Marinicauda pacifica</name>
    <dbReference type="NCBI Taxonomy" id="1133559"/>
    <lineage>
        <taxon>Bacteria</taxon>
        <taxon>Pseudomonadati</taxon>
        <taxon>Pseudomonadota</taxon>
        <taxon>Alphaproteobacteria</taxon>
        <taxon>Maricaulales</taxon>
        <taxon>Maricaulaceae</taxon>
        <taxon>Marinicauda</taxon>
    </lineage>
</organism>
<gene>
    <name evidence="4" type="ORF">E5162_05885</name>
</gene>
<dbReference type="GO" id="GO:0008168">
    <property type="term" value="F:methyltransferase activity"/>
    <property type="evidence" value="ECO:0007669"/>
    <property type="project" value="UniProtKB-KW"/>
</dbReference>
<dbReference type="AlphaFoldDB" id="A0A4S2HGQ8"/>